<feature type="transmembrane region" description="Helical" evidence="8">
    <location>
        <begin position="247"/>
        <end position="265"/>
    </location>
</feature>
<dbReference type="InterPro" id="IPR051085">
    <property type="entry name" value="MB_O-acyltransferase"/>
</dbReference>
<dbReference type="EMBL" id="VULY01000018">
    <property type="protein sequence ID" value="MSR93431.1"/>
    <property type="molecule type" value="Genomic_DNA"/>
</dbReference>
<evidence type="ECO:0000256" key="3">
    <source>
        <dbReference type="ARBA" id="ARBA00022475"/>
    </source>
</evidence>
<dbReference type="InterPro" id="IPR004299">
    <property type="entry name" value="MBOAT_fam"/>
</dbReference>
<keyword evidence="6 7" id="KW-0472">Membrane</keyword>
<dbReference type="InterPro" id="IPR028362">
    <property type="entry name" value="AlgI"/>
</dbReference>
<keyword evidence="7" id="KW-0012">Acyltransferase</keyword>
<name>A0A6N7URQ6_9FIRM</name>
<dbReference type="PIRSF" id="PIRSF016636">
    <property type="entry name" value="AlgI_DltB"/>
    <property type="match status" value="1"/>
</dbReference>
<keyword evidence="5 8" id="KW-1133">Transmembrane helix</keyword>
<evidence type="ECO:0000313" key="10">
    <source>
        <dbReference type="Proteomes" id="UP000434409"/>
    </source>
</evidence>
<evidence type="ECO:0000256" key="1">
    <source>
        <dbReference type="ARBA" id="ARBA00004651"/>
    </source>
</evidence>
<feature type="transmembrane region" description="Helical" evidence="8">
    <location>
        <begin position="415"/>
        <end position="441"/>
    </location>
</feature>
<keyword evidence="3 7" id="KW-1003">Cell membrane</keyword>
<comment type="similarity">
    <text evidence="2 7">Belongs to the membrane-bound acyltransferase family.</text>
</comment>
<dbReference type="GO" id="GO:0042121">
    <property type="term" value="P:alginic acid biosynthetic process"/>
    <property type="evidence" value="ECO:0007669"/>
    <property type="project" value="InterPro"/>
</dbReference>
<keyword evidence="4 8" id="KW-0812">Transmembrane</keyword>
<organism evidence="9 10">
    <name type="scientific">Suipraeoptans intestinalis</name>
    <dbReference type="NCBI Taxonomy" id="2606628"/>
    <lineage>
        <taxon>Bacteria</taxon>
        <taxon>Bacillati</taxon>
        <taxon>Bacillota</taxon>
        <taxon>Clostridia</taxon>
        <taxon>Lachnospirales</taxon>
        <taxon>Lachnospiraceae</taxon>
        <taxon>Suipraeoptans</taxon>
    </lineage>
</organism>
<dbReference type="GO" id="GO:0005886">
    <property type="term" value="C:plasma membrane"/>
    <property type="evidence" value="ECO:0007669"/>
    <property type="project" value="UniProtKB-SubCell"/>
</dbReference>
<reference evidence="9 10" key="1">
    <citation type="submission" date="2019-08" db="EMBL/GenBank/DDBJ databases">
        <title>In-depth cultivation of the pig gut microbiome towards novel bacterial diversity and tailored functional studies.</title>
        <authorList>
            <person name="Wylensek D."/>
            <person name="Hitch T.C.A."/>
            <person name="Clavel T."/>
        </authorList>
    </citation>
    <scope>NUCLEOTIDE SEQUENCE [LARGE SCALE GENOMIC DNA]</scope>
    <source>
        <strain evidence="9 10">68-1-5</strain>
    </source>
</reference>
<keyword evidence="7" id="KW-0808">Transferase</keyword>
<feature type="transmembrane region" description="Helical" evidence="8">
    <location>
        <begin position="461"/>
        <end position="480"/>
    </location>
</feature>
<feature type="transmembrane region" description="Helical" evidence="8">
    <location>
        <begin position="99"/>
        <end position="122"/>
    </location>
</feature>
<gene>
    <name evidence="9" type="ORF">FYJ34_03885</name>
</gene>
<dbReference type="PIRSF" id="PIRSF500217">
    <property type="entry name" value="AlgI"/>
    <property type="match status" value="1"/>
</dbReference>
<sequence>MAYHTAIYLFIFLPAVLLAYQITPRKFRGYTLLAAGYSFFWIISRNLLIYLLGTTLFTHYIGVWLGQVKAAQRETLAECGEKAKKKEIKGAYKKKERRILTFGILTLLGVLAYVKYYQFFFQNVNGLLEALGTGRAIEIKRILVPIGISFYTLQAIGYMVDVYWDKISAQQPLKKVALFLAFFPQIMEGPIALYDQTAHQLWEGEALTGKNLSEGCLRILWGLFKKMLIADRLFLLVKMIFDNYQQYHGVMIAVGAVAYTIQLYMEFSGSMDIIIGTGRMFGVVLPENFRQPFAAKNAAEFWRRWHITLGVWLKTYVFYPASVSGIVKKWNRFGKKNCGKYLTRLGVSAMALFPVWLCNGLWHGPRWSYIFYGMYYFGILLVGEALEPVRNQVLKKLHLDENALYWRIPQMLKTWLIIFTGELFFRANGLKAGIHMFLSLFRDFQLRPLYDGTLLNFGLDKADYGVILIGCAVVGIVGFIQENQLLEKESITTFRLPVRWAVYYALILAVVIFGAYGIGYQQVDLIYAGF</sequence>
<dbReference type="GO" id="GO:0016746">
    <property type="term" value="F:acyltransferase activity"/>
    <property type="evidence" value="ECO:0007669"/>
    <property type="project" value="UniProtKB-KW"/>
</dbReference>
<evidence type="ECO:0000256" key="4">
    <source>
        <dbReference type="ARBA" id="ARBA00022692"/>
    </source>
</evidence>
<evidence type="ECO:0000256" key="5">
    <source>
        <dbReference type="ARBA" id="ARBA00022989"/>
    </source>
</evidence>
<protein>
    <submittedName>
        <fullName evidence="9">MBOAT family protein</fullName>
    </submittedName>
</protein>
<evidence type="ECO:0000256" key="8">
    <source>
        <dbReference type="SAM" id="Phobius"/>
    </source>
</evidence>
<evidence type="ECO:0000313" key="9">
    <source>
        <dbReference type="EMBL" id="MSR93431.1"/>
    </source>
</evidence>
<feature type="transmembrane region" description="Helical" evidence="8">
    <location>
        <begin position="6"/>
        <end position="22"/>
    </location>
</feature>
<dbReference type="AlphaFoldDB" id="A0A6N7URQ6"/>
<dbReference type="InterPro" id="IPR024194">
    <property type="entry name" value="Ac/AlaTfrase_AlgI/DltB"/>
</dbReference>
<feature type="transmembrane region" description="Helical" evidence="8">
    <location>
        <begin position="142"/>
        <end position="164"/>
    </location>
</feature>
<evidence type="ECO:0000256" key="2">
    <source>
        <dbReference type="ARBA" id="ARBA00010323"/>
    </source>
</evidence>
<feature type="transmembrane region" description="Helical" evidence="8">
    <location>
        <begin position="369"/>
        <end position="386"/>
    </location>
</feature>
<feature type="transmembrane region" description="Helical" evidence="8">
    <location>
        <begin position="341"/>
        <end position="363"/>
    </location>
</feature>
<dbReference type="Proteomes" id="UP000434409">
    <property type="component" value="Unassembled WGS sequence"/>
</dbReference>
<feature type="transmembrane region" description="Helical" evidence="8">
    <location>
        <begin position="501"/>
        <end position="520"/>
    </location>
</feature>
<evidence type="ECO:0000256" key="6">
    <source>
        <dbReference type="ARBA" id="ARBA00023136"/>
    </source>
</evidence>
<evidence type="ECO:0000256" key="7">
    <source>
        <dbReference type="PIRNR" id="PIRNR016636"/>
    </source>
</evidence>
<feature type="transmembrane region" description="Helical" evidence="8">
    <location>
        <begin position="49"/>
        <end position="66"/>
    </location>
</feature>
<dbReference type="Pfam" id="PF03062">
    <property type="entry name" value="MBOAT"/>
    <property type="match status" value="1"/>
</dbReference>
<dbReference type="PANTHER" id="PTHR13285">
    <property type="entry name" value="ACYLTRANSFERASE"/>
    <property type="match status" value="1"/>
</dbReference>
<proteinExistence type="inferred from homology"/>
<accession>A0A6N7URQ6</accession>
<comment type="subcellular location">
    <subcellularLocation>
        <location evidence="1">Cell membrane</location>
        <topology evidence="1">Multi-pass membrane protein</topology>
    </subcellularLocation>
</comment>
<keyword evidence="10" id="KW-1185">Reference proteome</keyword>
<dbReference type="PANTHER" id="PTHR13285:SF18">
    <property type="entry name" value="PROTEIN-CYSTEINE N-PALMITOYLTRANSFERASE RASP"/>
    <property type="match status" value="1"/>
</dbReference>
<comment type="caution">
    <text evidence="9">The sequence shown here is derived from an EMBL/GenBank/DDBJ whole genome shotgun (WGS) entry which is preliminary data.</text>
</comment>
<dbReference type="RefSeq" id="WP_154476424.1">
    <property type="nucleotide sequence ID" value="NZ_VULY01000018.1"/>
</dbReference>